<feature type="domain" description="HNH nuclease" evidence="1">
    <location>
        <begin position="193"/>
        <end position="252"/>
    </location>
</feature>
<dbReference type="Proteomes" id="UP001159329">
    <property type="component" value="Unassembled WGS sequence"/>
</dbReference>
<keyword evidence="2" id="KW-0255">Endonuclease</keyword>
<accession>A0AA42L6C3</accession>
<dbReference type="CDD" id="cd00085">
    <property type="entry name" value="HNHc"/>
    <property type="match status" value="1"/>
</dbReference>
<dbReference type="Pfam" id="PF01844">
    <property type="entry name" value="HNH"/>
    <property type="match status" value="1"/>
</dbReference>
<dbReference type="GO" id="GO:0003676">
    <property type="term" value="F:nucleic acid binding"/>
    <property type="evidence" value="ECO:0007669"/>
    <property type="project" value="InterPro"/>
</dbReference>
<keyword evidence="2" id="KW-0378">Hydrolase</keyword>
<dbReference type="InterPro" id="IPR003615">
    <property type="entry name" value="HNH_nuc"/>
</dbReference>
<dbReference type="GO" id="GO:0004519">
    <property type="term" value="F:endonuclease activity"/>
    <property type="evidence" value="ECO:0007669"/>
    <property type="project" value="UniProtKB-KW"/>
</dbReference>
<dbReference type="Pfam" id="PF26348">
    <property type="entry name" value="SRA_ScoMcrA"/>
    <property type="match status" value="1"/>
</dbReference>
<dbReference type="SMART" id="SM00507">
    <property type="entry name" value="HNHc"/>
    <property type="match status" value="1"/>
</dbReference>
<proteinExistence type="predicted"/>
<dbReference type="RefSeq" id="WP_279694529.1">
    <property type="nucleotide sequence ID" value="NZ_JAOEEO010000001.1"/>
</dbReference>
<protein>
    <submittedName>
        <fullName evidence="2">HNH endonuclease</fullName>
    </submittedName>
</protein>
<name>A0AA42L6C3_9GAMM</name>
<evidence type="ECO:0000313" key="2">
    <source>
        <dbReference type="EMBL" id="MDH0562883.1"/>
    </source>
</evidence>
<dbReference type="GO" id="GO:0008270">
    <property type="term" value="F:zinc ion binding"/>
    <property type="evidence" value="ECO:0007669"/>
    <property type="project" value="InterPro"/>
</dbReference>
<keyword evidence="2" id="KW-0540">Nuclease</keyword>
<evidence type="ECO:0000259" key="1">
    <source>
        <dbReference type="SMART" id="SM00507"/>
    </source>
</evidence>
<dbReference type="InterPro" id="IPR002711">
    <property type="entry name" value="HNH"/>
</dbReference>
<organism evidence="2 3">
    <name type="scientific">Acinetobacter courvalinii</name>
    <dbReference type="NCBI Taxonomy" id="280147"/>
    <lineage>
        <taxon>Bacteria</taxon>
        <taxon>Pseudomonadati</taxon>
        <taxon>Pseudomonadota</taxon>
        <taxon>Gammaproteobacteria</taxon>
        <taxon>Moraxellales</taxon>
        <taxon>Moraxellaceae</taxon>
        <taxon>Acinetobacter</taxon>
    </lineage>
</organism>
<sequence>MTKDFKNLKPGTVLDNAGLCEYFGCSPQGGMRRSLKTNTLVIISNHVESIYEDRWIGDELHYTGMGQLGDQELKSQNKTLAESHTNGVSVHLFEVFTDKEYIYQGPVTLISEPYQKIQPDANKQERTVWIFPLKLLDTRTTISAETIVKASQKKQRKYKRKSTEQLIADAKASAQTEVSYRNTQTKYYIRSDSIAQLAKRLANGICQLCEQPAPFKDVNGEPYLETHHIEWLAHGGADTVENTVALCPNCHKKMHIVNAEADRLTLKEKNKIQLI</sequence>
<dbReference type="Gene3D" id="1.10.30.50">
    <property type="match status" value="1"/>
</dbReference>
<reference evidence="2" key="1">
    <citation type="submission" date="2022-09" db="EMBL/GenBank/DDBJ databases">
        <title>Intensive care unit water sources are persistently colonized with multi-drug resistant bacteria and are the site of extensive horizontal gene transfer of antibiotic resistance genes.</title>
        <authorList>
            <person name="Diorio-Toth L."/>
        </authorList>
    </citation>
    <scope>NUCLEOTIDE SEQUENCE</scope>
    <source>
        <strain evidence="2">GD04005</strain>
    </source>
</reference>
<dbReference type="InterPro" id="IPR058712">
    <property type="entry name" value="SRA_ScoMcrA"/>
</dbReference>
<dbReference type="EMBL" id="JAOEEO010000001">
    <property type="protein sequence ID" value="MDH0562883.1"/>
    <property type="molecule type" value="Genomic_DNA"/>
</dbReference>
<gene>
    <name evidence="2" type="ORF">N7644_04210</name>
</gene>
<evidence type="ECO:0000313" key="3">
    <source>
        <dbReference type="Proteomes" id="UP001159329"/>
    </source>
</evidence>
<comment type="caution">
    <text evidence="2">The sequence shown here is derived from an EMBL/GenBank/DDBJ whole genome shotgun (WGS) entry which is preliminary data.</text>
</comment>
<dbReference type="AlphaFoldDB" id="A0AA42L6C3"/>